<evidence type="ECO:0000256" key="1">
    <source>
        <dbReference type="SAM" id="Phobius"/>
    </source>
</evidence>
<accession>A0ABV1EUB8</accession>
<name>A0ABV1EUB8_9BACI</name>
<evidence type="ECO:0000313" key="2">
    <source>
        <dbReference type="EMBL" id="MEQ2464696.1"/>
    </source>
</evidence>
<evidence type="ECO:0000313" key="3">
    <source>
        <dbReference type="Proteomes" id="UP001465426"/>
    </source>
</evidence>
<sequence>MTIVNHNHINYFFYNKSIGFDYPLMPRLLLAIISIIGIVKPLVVIKFIKLLKKWGTDRYSKTFVYVQIAKQV</sequence>
<feature type="transmembrane region" description="Helical" evidence="1">
    <location>
        <begin position="28"/>
        <end position="48"/>
    </location>
</feature>
<organism evidence="2 3">
    <name type="scientific">Niallia hominis</name>
    <dbReference type="NCBI Taxonomy" id="3133173"/>
    <lineage>
        <taxon>Bacteria</taxon>
        <taxon>Bacillati</taxon>
        <taxon>Bacillota</taxon>
        <taxon>Bacilli</taxon>
        <taxon>Bacillales</taxon>
        <taxon>Bacillaceae</taxon>
        <taxon>Niallia</taxon>
    </lineage>
</organism>
<proteinExistence type="predicted"/>
<keyword evidence="1" id="KW-0472">Membrane</keyword>
<keyword evidence="3" id="KW-1185">Reference proteome</keyword>
<comment type="caution">
    <text evidence="2">The sequence shown here is derived from an EMBL/GenBank/DDBJ whole genome shotgun (WGS) entry which is preliminary data.</text>
</comment>
<reference evidence="2 3" key="1">
    <citation type="submission" date="2024-03" db="EMBL/GenBank/DDBJ databases">
        <title>Human intestinal bacterial collection.</title>
        <authorList>
            <person name="Pauvert C."/>
            <person name="Hitch T.C.A."/>
            <person name="Clavel T."/>
        </authorList>
    </citation>
    <scope>NUCLEOTIDE SEQUENCE [LARGE SCALE GENOMIC DNA]</scope>
    <source>
        <strain evidence="2 3">CLA-SR-H024</strain>
    </source>
</reference>
<keyword evidence="1" id="KW-1133">Transmembrane helix</keyword>
<dbReference type="Proteomes" id="UP001465426">
    <property type="component" value="Unassembled WGS sequence"/>
</dbReference>
<dbReference type="EMBL" id="JBBMFN010000004">
    <property type="protein sequence ID" value="MEQ2464696.1"/>
    <property type="molecule type" value="Genomic_DNA"/>
</dbReference>
<keyword evidence="1" id="KW-0812">Transmembrane</keyword>
<protein>
    <submittedName>
        <fullName evidence="2">Uncharacterized protein</fullName>
    </submittedName>
</protein>
<gene>
    <name evidence="2" type="ORF">WMO63_03310</name>
</gene>